<keyword evidence="1" id="KW-0862">Zinc</keyword>
<dbReference type="GO" id="GO:0008270">
    <property type="term" value="F:zinc ion binding"/>
    <property type="evidence" value="ECO:0007669"/>
    <property type="project" value="UniProtKB-KW"/>
</dbReference>
<name>A0A6A6VLJ5_9PLEO</name>
<dbReference type="InterPro" id="IPR019496">
    <property type="entry name" value="NUFIP1_cons_dom"/>
</dbReference>
<keyword evidence="1" id="KW-0863">Zinc-finger</keyword>
<feature type="compositionally biased region" description="Polar residues" evidence="2">
    <location>
        <begin position="47"/>
        <end position="56"/>
    </location>
</feature>
<feature type="compositionally biased region" description="Pro residues" evidence="2">
    <location>
        <begin position="1"/>
        <end position="15"/>
    </location>
</feature>
<feature type="compositionally biased region" description="Acidic residues" evidence="2">
    <location>
        <begin position="156"/>
        <end position="166"/>
    </location>
</feature>
<dbReference type="PANTHER" id="PTHR13309">
    <property type="entry name" value="NUCLEAR FRAGILE X MENTAL RETARDATION PROTEIN INTERACTING PROTEIN 1"/>
    <property type="match status" value="1"/>
</dbReference>
<dbReference type="PANTHER" id="PTHR13309:SF0">
    <property type="entry name" value="FMR1-INTERACTING PROTEIN NUFIP1"/>
    <property type="match status" value="1"/>
</dbReference>
<feature type="compositionally biased region" description="Gly residues" evidence="2">
    <location>
        <begin position="30"/>
        <end position="43"/>
    </location>
</feature>
<evidence type="ECO:0000259" key="3">
    <source>
        <dbReference type="PROSITE" id="PS50103"/>
    </source>
</evidence>
<proteinExistence type="predicted"/>
<dbReference type="Proteomes" id="UP000799440">
    <property type="component" value="Unassembled WGS sequence"/>
</dbReference>
<feature type="compositionally biased region" description="Basic and acidic residues" evidence="2">
    <location>
        <begin position="256"/>
        <end position="268"/>
    </location>
</feature>
<keyword evidence="5" id="KW-1185">Reference proteome</keyword>
<feature type="domain" description="C3H1-type" evidence="3">
    <location>
        <begin position="359"/>
        <end position="387"/>
    </location>
</feature>
<feature type="zinc finger region" description="C3H1-type" evidence="1">
    <location>
        <begin position="359"/>
        <end position="387"/>
    </location>
</feature>
<dbReference type="OrthoDB" id="273070at2759"/>
<evidence type="ECO:0000313" key="4">
    <source>
        <dbReference type="EMBL" id="KAF2751023.1"/>
    </source>
</evidence>
<protein>
    <recommendedName>
        <fullName evidence="3">C3H1-type domain-containing protein</fullName>
    </recommendedName>
</protein>
<feature type="compositionally biased region" description="Low complexity" evidence="2">
    <location>
        <begin position="291"/>
        <end position="318"/>
    </location>
</feature>
<dbReference type="InterPro" id="IPR000571">
    <property type="entry name" value="Znf_CCCH"/>
</dbReference>
<evidence type="ECO:0000256" key="1">
    <source>
        <dbReference type="PROSITE-ProRule" id="PRU00723"/>
    </source>
</evidence>
<dbReference type="EMBL" id="MU006563">
    <property type="protein sequence ID" value="KAF2751023.1"/>
    <property type="molecule type" value="Genomic_DNA"/>
</dbReference>
<keyword evidence="1" id="KW-0479">Metal-binding</keyword>
<evidence type="ECO:0000313" key="5">
    <source>
        <dbReference type="Proteomes" id="UP000799440"/>
    </source>
</evidence>
<feature type="region of interest" description="Disordered" evidence="2">
    <location>
        <begin position="236"/>
        <end position="364"/>
    </location>
</feature>
<feature type="compositionally biased region" description="Acidic residues" evidence="2">
    <location>
        <begin position="319"/>
        <end position="335"/>
    </location>
</feature>
<sequence length="427" mass="46456">MTPFKFPPPPPPPPKASSNDAPSPYASRGRGSGGRGGGRGGRAGPQLAQQTSQSAPSEGHGQRDAALNNNKRKRGDYAPQQARSDGTYNSHTQQPGSKPKPPRAKAIPAPSVPSFGFALPPVSVVQPPRAGSSYDTAPRKKAKLQLGLTQQQDAQSESEGEDEDVDEEVMLAEQLGSGGIAFEYNDQKISLQTAAEVAAWIKDRRKQFPTKERIAEKAQEATEKRAKELDFLYRVTGKKRKRREEPTNAAPMPTPLRERKPSLDELRAKVQQSIAVKRRESDAGKPQAVDLGLGYASDSASSSGYSILDEESSMVSSSEESDDNSSEDSDADSAPEEVSSRVQVPVPVAPPPPPPPPQKLKKGVCESWERTGRCRLRRKCGLQHPPRTRAEEKPMTLFERLVEQEKEKADRLALDAIKWLGQNGFLG</sequence>
<dbReference type="PROSITE" id="PS50103">
    <property type="entry name" value="ZF_C3H1"/>
    <property type="match status" value="1"/>
</dbReference>
<feature type="compositionally biased region" description="Pro residues" evidence="2">
    <location>
        <begin position="347"/>
        <end position="358"/>
    </location>
</feature>
<dbReference type="GO" id="GO:0003723">
    <property type="term" value="F:RNA binding"/>
    <property type="evidence" value="ECO:0007669"/>
    <property type="project" value="InterPro"/>
</dbReference>
<dbReference type="InterPro" id="IPR039136">
    <property type="entry name" value="NUFIP1-like"/>
</dbReference>
<accession>A0A6A6VLJ5</accession>
<organism evidence="4 5">
    <name type="scientific">Sporormia fimetaria CBS 119925</name>
    <dbReference type="NCBI Taxonomy" id="1340428"/>
    <lineage>
        <taxon>Eukaryota</taxon>
        <taxon>Fungi</taxon>
        <taxon>Dikarya</taxon>
        <taxon>Ascomycota</taxon>
        <taxon>Pezizomycotina</taxon>
        <taxon>Dothideomycetes</taxon>
        <taxon>Pleosporomycetidae</taxon>
        <taxon>Pleosporales</taxon>
        <taxon>Sporormiaceae</taxon>
        <taxon>Sporormia</taxon>
    </lineage>
</organism>
<evidence type="ECO:0000256" key="2">
    <source>
        <dbReference type="SAM" id="MobiDB-lite"/>
    </source>
</evidence>
<gene>
    <name evidence="4" type="ORF">M011DRAFT_517238</name>
</gene>
<dbReference type="GO" id="GO:0005634">
    <property type="term" value="C:nucleus"/>
    <property type="evidence" value="ECO:0007669"/>
    <property type="project" value="TreeGrafter"/>
</dbReference>
<dbReference type="AlphaFoldDB" id="A0A6A6VLJ5"/>
<feature type="compositionally biased region" description="Polar residues" evidence="2">
    <location>
        <begin position="81"/>
        <end position="96"/>
    </location>
</feature>
<dbReference type="GO" id="GO:0000492">
    <property type="term" value="P:box C/D snoRNP assembly"/>
    <property type="evidence" value="ECO:0007669"/>
    <property type="project" value="TreeGrafter"/>
</dbReference>
<reference evidence="4" key="1">
    <citation type="journal article" date="2020" name="Stud. Mycol.">
        <title>101 Dothideomycetes genomes: a test case for predicting lifestyles and emergence of pathogens.</title>
        <authorList>
            <person name="Haridas S."/>
            <person name="Albert R."/>
            <person name="Binder M."/>
            <person name="Bloem J."/>
            <person name="Labutti K."/>
            <person name="Salamov A."/>
            <person name="Andreopoulos B."/>
            <person name="Baker S."/>
            <person name="Barry K."/>
            <person name="Bills G."/>
            <person name="Bluhm B."/>
            <person name="Cannon C."/>
            <person name="Castanera R."/>
            <person name="Culley D."/>
            <person name="Daum C."/>
            <person name="Ezra D."/>
            <person name="Gonzalez J."/>
            <person name="Henrissat B."/>
            <person name="Kuo A."/>
            <person name="Liang C."/>
            <person name="Lipzen A."/>
            <person name="Lutzoni F."/>
            <person name="Magnuson J."/>
            <person name="Mondo S."/>
            <person name="Nolan M."/>
            <person name="Ohm R."/>
            <person name="Pangilinan J."/>
            <person name="Park H.-J."/>
            <person name="Ramirez L."/>
            <person name="Alfaro M."/>
            <person name="Sun H."/>
            <person name="Tritt A."/>
            <person name="Yoshinaga Y."/>
            <person name="Zwiers L.-H."/>
            <person name="Turgeon B."/>
            <person name="Goodwin S."/>
            <person name="Spatafora J."/>
            <person name="Crous P."/>
            <person name="Grigoriev I."/>
        </authorList>
    </citation>
    <scope>NUCLEOTIDE SEQUENCE</scope>
    <source>
        <strain evidence="4">CBS 119925</strain>
    </source>
</reference>
<dbReference type="Pfam" id="PF10453">
    <property type="entry name" value="NUFIP1"/>
    <property type="match status" value="1"/>
</dbReference>
<feature type="region of interest" description="Disordered" evidence="2">
    <location>
        <begin position="1"/>
        <end position="166"/>
    </location>
</feature>